<evidence type="ECO:0000313" key="1">
    <source>
        <dbReference type="EMBL" id="ORY51329.1"/>
    </source>
</evidence>
<dbReference type="EMBL" id="MCGO01000005">
    <property type="protein sequence ID" value="ORY51329.1"/>
    <property type="molecule type" value="Genomic_DNA"/>
</dbReference>
<accession>A0A1Y2CWB3</accession>
<proteinExistence type="predicted"/>
<dbReference type="Proteomes" id="UP000193642">
    <property type="component" value="Unassembled WGS sequence"/>
</dbReference>
<name>A0A1Y2CWB3_9FUNG</name>
<evidence type="ECO:0008006" key="3">
    <source>
        <dbReference type="Google" id="ProtNLM"/>
    </source>
</evidence>
<sequence length="162" mass="18406">MEKQEFGNVEMEWCVADLLQWNLLQKSLLEISSLAMNNQAPFFDIMLEKGCADAISCGEHVVVDLEGSLVSLEPVAALMANLARIMRIGGTLLSLSYSKYRYDFLKPDSETFIESLAKLWRVVECKNMKPEAEQSSQAEERTHVVYEPEVFHTIFVLERIGL</sequence>
<reference evidence="1 2" key="1">
    <citation type="submission" date="2016-07" db="EMBL/GenBank/DDBJ databases">
        <title>Pervasive Adenine N6-methylation of Active Genes in Fungi.</title>
        <authorList>
            <consortium name="DOE Joint Genome Institute"/>
            <person name="Mondo S.J."/>
            <person name="Dannebaum R.O."/>
            <person name="Kuo R.C."/>
            <person name="Labutti K."/>
            <person name="Haridas S."/>
            <person name="Kuo A."/>
            <person name="Salamov A."/>
            <person name="Ahrendt S.R."/>
            <person name="Lipzen A."/>
            <person name="Sullivan W."/>
            <person name="Andreopoulos W.B."/>
            <person name="Clum A."/>
            <person name="Lindquist E."/>
            <person name="Daum C."/>
            <person name="Ramamoorthy G.K."/>
            <person name="Gryganskyi A."/>
            <person name="Culley D."/>
            <person name="Magnuson J.K."/>
            <person name="James T.Y."/>
            <person name="O'Malley M.A."/>
            <person name="Stajich J.E."/>
            <person name="Spatafora J.W."/>
            <person name="Visel A."/>
            <person name="Grigoriev I.V."/>
        </authorList>
    </citation>
    <scope>NUCLEOTIDE SEQUENCE [LARGE SCALE GENOMIC DNA]</scope>
    <source>
        <strain evidence="1 2">JEL800</strain>
    </source>
</reference>
<gene>
    <name evidence="1" type="ORF">BCR33DRAFT_712416</name>
</gene>
<dbReference type="OrthoDB" id="411785at2759"/>
<comment type="caution">
    <text evidence="1">The sequence shown here is derived from an EMBL/GenBank/DDBJ whole genome shotgun (WGS) entry which is preliminary data.</text>
</comment>
<dbReference type="Gene3D" id="3.40.50.150">
    <property type="entry name" value="Vaccinia Virus protein VP39"/>
    <property type="match status" value="1"/>
</dbReference>
<dbReference type="AlphaFoldDB" id="A0A1Y2CWB3"/>
<dbReference type="InterPro" id="IPR029063">
    <property type="entry name" value="SAM-dependent_MTases_sf"/>
</dbReference>
<evidence type="ECO:0000313" key="2">
    <source>
        <dbReference type="Proteomes" id="UP000193642"/>
    </source>
</evidence>
<protein>
    <recommendedName>
        <fullName evidence="3">Methyltransferase type 11 domain-containing protein</fullName>
    </recommendedName>
</protein>
<keyword evidence="2" id="KW-1185">Reference proteome</keyword>
<organism evidence="1 2">
    <name type="scientific">Rhizoclosmatium globosum</name>
    <dbReference type="NCBI Taxonomy" id="329046"/>
    <lineage>
        <taxon>Eukaryota</taxon>
        <taxon>Fungi</taxon>
        <taxon>Fungi incertae sedis</taxon>
        <taxon>Chytridiomycota</taxon>
        <taxon>Chytridiomycota incertae sedis</taxon>
        <taxon>Chytridiomycetes</taxon>
        <taxon>Chytridiales</taxon>
        <taxon>Chytriomycetaceae</taxon>
        <taxon>Rhizoclosmatium</taxon>
    </lineage>
</organism>